<proteinExistence type="predicted"/>
<dbReference type="Proteomes" id="UP000288943">
    <property type="component" value="Chromosome"/>
</dbReference>
<sequence>MTLNEKIAAYVELMNEAREISNRANSRAYELRQTAVRIGFEATAAAEHAALMAEIVRENTESGSLSKLIHASREAASRAAEATLKALDAIKQANVADHEATEAFERTREAAEKLTEALQVEGY</sequence>
<evidence type="ECO:0000313" key="4">
    <source>
        <dbReference type="Proteomes" id="UP001527202"/>
    </source>
</evidence>
<dbReference type="Proteomes" id="UP001527202">
    <property type="component" value="Unassembled WGS sequence"/>
</dbReference>
<evidence type="ECO:0000313" key="1">
    <source>
        <dbReference type="EMBL" id="MCY9595524.1"/>
    </source>
</evidence>
<evidence type="ECO:0000313" key="3">
    <source>
        <dbReference type="Proteomes" id="UP000288943"/>
    </source>
</evidence>
<dbReference type="OrthoDB" id="2617422at2"/>
<dbReference type="EMBL" id="JAMDMJ010000008">
    <property type="protein sequence ID" value="MCY9595524.1"/>
    <property type="molecule type" value="Genomic_DNA"/>
</dbReference>
<evidence type="ECO:0000313" key="2">
    <source>
        <dbReference type="EMBL" id="QAV17293.1"/>
    </source>
</evidence>
<reference evidence="2 3" key="1">
    <citation type="submission" date="2018-01" db="EMBL/GenBank/DDBJ databases">
        <title>The whole genome sequencing and assembly of Paenibacillus chitinolyticus KCCM 41400 strain.</title>
        <authorList>
            <person name="Kim J.-Y."/>
            <person name="Park M.-K."/>
            <person name="Lee Y.-J."/>
            <person name="Yi H."/>
            <person name="Bahn Y.-S."/>
            <person name="Kim J.F."/>
            <person name="Lee D.-W."/>
        </authorList>
    </citation>
    <scope>NUCLEOTIDE SEQUENCE [LARGE SCALE GENOMIC DNA]</scope>
    <source>
        <strain evidence="2 3">KCCM 41400</strain>
    </source>
</reference>
<organism evidence="2 3">
    <name type="scientific">Paenibacillus chitinolyticus</name>
    <dbReference type="NCBI Taxonomy" id="79263"/>
    <lineage>
        <taxon>Bacteria</taxon>
        <taxon>Bacillati</taxon>
        <taxon>Bacillota</taxon>
        <taxon>Bacilli</taxon>
        <taxon>Bacillales</taxon>
        <taxon>Paenibacillaceae</taxon>
        <taxon>Paenibacillus</taxon>
    </lineage>
</organism>
<protein>
    <submittedName>
        <fullName evidence="2">Uncharacterized protein</fullName>
    </submittedName>
</protein>
<gene>
    <name evidence="1" type="ORF">M5X16_07060</name>
    <name evidence="2" type="ORF">PC41400_06290</name>
</gene>
<dbReference type="AlphaFoldDB" id="A0A410WSF8"/>
<keyword evidence="4" id="KW-1185">Reference proteome</keyword>
<name>A0A410WSF8_9BACL</name>
<dbReference type="GeneID" id="95374425"/>
<reference evidence="1 4" key="2">
    <citation type="submission" date="2022-05" db="EMBL/GenBank/DDBJ databases">
        <title>Genome Sequencing of Bee-Associated Microbes.</title>
        <authorList>
            <person name="Dunlap C."/>
        </authorList>
    </citation>
    <scope>NUCLEOTIDE SEQUENCE [LARGE SCALE GENOMIC DNA]</scope>
    <source>
        <strain evidence="1 4">NRRL B-23120</strain>
    </source>
</reference>
<dbReference type="KEGG" id="pchi:PC41400_06290"/>
<dbReference type="RefSeq" id="WP_042229665.1">
    <property type="nucleotide sequence ID" value="NZ_CP026520.1"/>
</dbReference>
<accession>A0A410WSF8</accession>
<dbReference type="EMBL" id="CP026520">
    <property type="protein sequence ID" value="QAV17293.1"/>
    <property type="molecule type" value="Genomic_DNA"/>
</dbReference>